<dbReference type="PANTHER" id="PTHR43685:SF2">
    <property type="entry name" value="GLYCOSYLTRANSFERASE 2-LIKE DOMAIN-CONTAINING PROTEIN"/>
    <property type="match status" value="1"/>
</dbReference>
<dbReference type="RefSeq" id="WP_109758636.1">
    <property type="nucleotide sequence ID" value="NZ_CP034588.1"/>
</dbReference>
<sequence length="830" mass="91141">MSDGSPYQLSVVIPTHNRCAALLRTLDALCVQTTGPDAFEVIVVIDAGTDDTLAALDGRRWPFRLVHRPAVGRGAASARNTGAAIAQCDRIVFLDDDIVADPGFLAAHLAAGERHVGSVVVGQSAPFLAAGGWFGATVTEWWIGRFREMAKPGYRFGFTDVMSGNMSLPQADFISIGGFDASLKCREDYELGFRLISSGVRVIYAPNARGLHHDASTPKRNLVRAQNEGAADYQIAEKHPALFPWLRCANMTANTHGAKLLGLVCFRVPSVAHILLSLAAALLSIFEGSRLFAPWQRLNILSRALAYQLGVASAAKNFAALEALRNAAPAVKVLSEAEIDLLDGMSRARERLAIGSVAGLNIRIGPELIARMHAAPGLEPINTRHLDALLCAKVSQWALTDEAAVLLSPVPAEEPDWLSEPGTTLPMRGKGVAELDLADWSVVARSDVIGFPLRVLVRFAQQPLGWVRFDGKPAAGMFWSALRLAVLTDHDICGRLVRIHRIARPHRPERPPISVVVCTRDRTETLRRCLAALLEIDYPDYEILIVDNAPSSPATERLLTESTGLRYVREDRPGLNWARNRGIAAARHDIIAFTDDDTQVDRHWLSGIASAFADREVDFITGLVVPMKLDTAARLYFEDVYGGMGKGFDAVTHDPIGMWPHDLLWASALGVGANMAFRRRTFETAGHFDPALDVGTATRGGGDIEMFHRALSRGSLHVYEPGAFVWHEHRAEFDGLRQQLTDNGSGFASYLLACLRNRTVSSSAVFRFAIRAWLWDQQIKRLIRPRRHRRDFVWAEIVGLIRAPRRWRDAQAKARALEPLEATAVSAEGI</sequence>
<gene>
    <name evidence="2" type="ORF">C8D95_103102</name>
</gene>
<comment type="caution">
    <text evidence="2">The sequence shown here is derived from an EMBL/GenBank/DDBJ whole genome shotgun (WGS) entry which is preliminary data.</text>
</comment>
<evidence type="ECO:0000313" key="2">
    <source>
        <dbReference type="EMBL" id="PWK56870.1"/>
    </source>
</evidence>
<keyword evidence="3" id="KW-1185">Reference proteome</keyword>
<dbReference type="GO" id="GO:0016740">
    <property type="term" value="F:transferase activity"/>
    <property type="evidence" value="ECO:0007669"/>
    <property type="project" value="UniProtKB-KW"/>
</dbReference>
<evidence type="ECO:0000259" key="1">
    <source>
        <dbReference type="Pfam" id="PF00535"/>
    </source>
</evidence>
<evidence type="ECO:0000313" key="3">
    <source>
        <dbReference type="Proteomes" id="UP000245390"/>
    </source>
</evidence>
<dbReference type="AlphaFoldDB" id="A0A316GB24"/>
<dbReference type="SUPFAM" id="SSF53448">
    <property type="entry name" value="Nucleotide-diphospho-sugar transferases"/>
    <property type="match status" value="2"/>
</dbReference>
<dbReference type="OrthoDB" id="153025at2"/>
<dbReference type="CDD" id="cd00761">
    <property type="entry name" value="Glyco_tranf_GTA_type"/>
    <property type="match status" value="1"/>
</dbReference>
<name>A0A316GB24_9RHOB</name>
<dbReference type="PANTHER" id="PTHR43685">
    <property type="entry name" value="GLYCOSYLTRANSFERASE"/>
    <property type="match status" value="1"/>
</dbReference>
<feature type="domain" description="Glycosyltransferase 2-like" evidence="1">
    <location>
        <begin position="514"/>
        <end position="625"/>
    </location>
</feature>
<dbReference type="Pfam" id="PF00535">
    <property type="entry name" value="Glycos_transf_2"/>
    <property type="match status" value="2"/>
</dbReference>
<dbReference type="KEGG" id="salo:EF888_08750"/>
<dbReference type="InterPro" id="IPR029044">
    <property type="entry name" value="Nucleotide-diphossugar_trans"/>
</dbReference>
<dbReference type="InterPro" id="IPR001173">
    <property type="entry name" value="Glyco_trans_2-like"/>
</dbReference>
<proteinExistence type="predicted"/>
<keyword evidence="2" id="KW-0808">Transferase</keyword>
<reference evidence="2 3" key="1">
    <citation type="submission" date="2018-05" db="EMBL/GenBank/DDBJ databases">
        <title>Genomic Encyclopedia of Type Strains, Phase IV (KMG-IV): sequencing the most valuable type-strain genomes for metagenomic binning, comparative biology and taxonomic classification.</title>
        <authorList>
            <person name="Goeker M."/>
        </authorList>
    </citation>
    <scope>NUCLEOTIDE SEQUENCE [LARGE SCALE GENOMIC DNA]</scope>
    <source>
        <strain evidence="2 3">DSM 103371</strain>
    </source>
</reference>
<feature type="domain" description="Glycosyltransferase 2-like" evidence="1">
    <location>
        <begin position="10"/>
        <end position="135"/>
    </location>
</feature>
<protein>
    <submittedName>
        <fullName evidence="2">GT2 family glycosyltransferase</fullName>
    </submittedName>
</protein>
<accession>A0A316GB24</accession>
<dbReference type="InterPro" id="IPR050834">
    <property type="entry name" value="Glycosyltransf_2"/>
</dbReference>
<dbReference type="EMBL" id="QGGV01000003">
    <property type="protein sequence ID" value="PWK56870.1"/>
    <property type="molecule type" value="Genomic_DNA"/>
</dbReference>
<organism evidence="2 3">
    <name type="scientific">Silicimonas algicola</name>
    <dbReference type="NCBI Taxonomy" id="1826607"/>
    <lineage>
        <taxon>Bacteria</taxon>
        <taxon>Pseudomonadati</taxon>
        <taxon>Pseudomonadota</taxon>
        <taxon>Alphaproteobacteria</taxon>
        <taxon>Rhodobacterales</taxon>
        <taxon>Paracoccaceae</taxon>
    </lineage>
</organism>
<dbReference type="Proteomes" id="UP000245390">
    <property type="component" value="Unassembled WGS sequence"/>
</dbReference>
<dbReference type="Gene3D" id="3.90.550.10">
    <property type="entry name" value="Spore Coat Polysaccharide Biosynthesis Protein SpsA, Chain A"/>
    <property type="match status" value="2"/>
</dbReference>